<proteinExistence type="predicted"/>
<gene>
    <name evidence="3" type="ORF">XD57_1190</name>
</gene>
<evidence type="ECO:0000313" key="4">
    <source>
        <dbReference type="Proteomes" id="UP000058636"/>
    </source>
</evidence>
<dbReference type="PANTHER" id="PTHR12835">
    <property type="entry name" value="BIOTIN PROTEIN LIGASE"/>
    <property type="match status" value="1"/>
</dbReference>
<dbReference type="Gene3D" id="3.30.930.10">
    <property type="entry name" value="Bira Bifunctional Protein, Domain 2"/>
    <property type="match status" value="1"/>
</dbReference>
<dbReference type="GO" id="GO:0004077">
    <property type="term" value="F:biotin--[biotin carboxyl-carrier protein] ligase activity"/>
    <property type="evidence" value="ECO:0007669"/>
    <property type="project" value="InterPro"/>
</dbReference>
<keyword evidence="1 3" id="KW-0436">Ligase</keyword>
<dbReference type="Pfam" id="PF03099">
    <property type="entry name" value="BPL_LplA_LipB"/>
    <property type="match status" value="1"/>
</dbReference>
<dbReference type="CDD" id="cd16442">
    <property type="entry name" value="BPL"/>
    <property type="match status" value="1"/>
</dbReference>
<dbReference type="PROSITE" id="PS51733">
    <property type="entry name" value="BPL_LPL_CATALYTIC"/>
    <property type="match status" value="1"/>
</dbReference>
<evidence type="ECO:0000256" key="1">
    <source>
        <dbReference type="ARBA" id="ARBA00022598"/>
    </source>
</evidence>
<evidence type="ECO:0000313" key="3">
    <source>
        <dbReference type="EMBL" id="KUK22706.1"/>
    </source>
</evidence>
<accession>A0A124FFW1</accession>
<dbReference type="AlphaFoldDB" id="A0A124FFW1"/>
<dbReference type="NCBIfam" id="TIGR00121">
    <property type="entry name" value="birA_ligase"/>
    <property type="match status" value="1"/>
</dbReference>
<dbReference type="InterPro" id="IPR045864">
    <property type="entry name" value="aa-tRNA-synth_II/BPL/LPL"/>
</dbReference>
<organism evidence="3 4">
    <name type="scientific">Thermotoga petrophila</name>
    <dbReference type="NCBI Taxonomy" id="93929"/>
    <lineage>
        <taxon>Bacteria</taxon>
        <taxon>Thermotogati</taxon>
        <taxon>Thermotogota</taxon>
        <taxon>Thermotogae</taxon>
        <taxon>Thermotogales</taxon>
        <taxon>Thermotogaceae</taxon>
        <taxon>Thermotoga</taxon>
    </lineage>
</organism>
<dbReference type="Proteomes" id="UP000058636">
    <property type="component" value="Unassembled WGS sequence"/>
</dbReference>
<dbReference type="PATRIC" id="fig|93930.3.peg.201"/>
<evidence type="ECO:0000259" key="2">
    <source>
        <dbReference type="PROSITE" id="PS51733"/>
    </source>
</evidence>
<dbReference type="InterPro" id="IPR004143">
    <property type="entry name" value="BPL_LPL_catalytic"/>
</dbReference>
<sequence length="243" mass="27868">MFVRIVAREGERLIGEKIISFESIDSTNRFLKENCRFYPDGTVVVALEQTSGYGRNGRHWHSPKGGLWFSVLFKPRKPLELSFYTRVFSVAIVKTLENMKIHANIKWPNDVYINGRKLAGILSEGIFEGVKPLAVVVGVGMNVNNEIPVELKTRAINLKEITGKEISIIKLMESILKNARVIFRKYSKKKESLTRIWKRYLLQKEGDFVFLEGKKGKIVKINPDSLLIDFNGEIRRVYSLSPH</sequence>
<dbReference type="InterPro" id="IPR004408">
    <property type="entry name" value="Biotin_CoA_COase_ligase"/>
</dbReference>
<name>A0A124FFW1_9THEM</name>
<feature type="domain" description="BPL/LPL catalytic" evidence="2">
    <location>
        <begin position="1"/>
        <end position="187"/>
    </location>
</feature>
<reference evidence="3 4" key="1">
    <citation type="journal article" date="2015" name="MBio">
        <title>Genome-Resolved Metagenomic Analysis Reveals Roles for Candidate Phyla and Other Microbial Community Members in Biogeochemical Transformations in Oil Reservoirs.</title>
        <authorList>
            <person name="Hu P."/>
            <person name="Tom L."/>
            <person name="Singh A."/>
            <person name="Thomas B.C."/>
            <person name="Baker B.J."/>
            <person name="Piceno Y.M."/>
            <person name="Andersen G.L."/>
            <person name="Banfield J.F."/>
        </authorList>
    </citation>
    <scope>NUCLEOTIDE SEQUENCE [LARGE SCALE GENOMIC DNA]</scope>
    <source>
        <strain evidence="3">46_26</strain>
    </source>
</reference>
<comment type="caution">
    <text evidence="3">The sequence shown here is derived from an EMBL/GenBank/DDBJ whole genome shotgun (WGS) entry which is preliminary data.</text>
</comment>
<dbReference type="SUPFAM" id="SSF55681">
    <property type="entry name" value="Class II aaRS and biotin synthetases"/>
    <property type="match status" value="1"/>
</dbReference>
<dbReference type="PANTHER" id="PTHR12835:SF5">
    <property type="entry name" value="BIOTIN--PROTEIN LIGASE"/>
    <property type="match status" value="1"/>
</dbReference>
<dbReference type="GO" id="GO:0005737">
    <property type="term" value="C:cytoplasm"/>
    <property type="evidence" value="ECO:0007669"/>
    <property type="project" value="TreeGrafter"/>
</dbReference>
<protein>
    <submittedName>
        <fullName evidence="3">Biotin--acetyl-CoA-carboxylase ligase</fullName>
    </submittedName>
</protein>
<dbReference type="EMBL" id="LGFG01000105">
    <property type="protein sequence ID" value="KUK22706.1"/>
    <property type="molecule type" value="Genomic_DNA"/>
</dbReference>